<dbReference type="GO" id="GO:0071028">
    <property type="term" value="P:nuclear mRNA surveillance"/>
    <property type="evidence" value="ECO:0007669"/>
    <property type="project" value="TreeGrafter"/>
</dbReference>
<keyword evidence="9" id="KW-0689">Ribosomal protein</keyword>
<dbReference type="CDD" id="cd11368">
    <property type="entry name" value="RNase_PH_RRP45"/>
    <property type="match status" value="1"/>
</dbReference>
<dbReference type="AlphaFoldDB" id="A0AAD4G7P3"/>
<dbReference type="SUPFAM" id="SSF54211">
    <property type="entry name" value="Ribosomal protein S5 domain 2-like"/>
    <property type="match status" value="1"/>
</dbReference>
<evidence type="ECO:0000313" key="10">
    <source>
        <dbReference type="Proteomes" id="UP001194468"/>
    </source>
</evidence>
<dbReference type="GO" id="GO:0005840">
    <property type="term" value="C:ribosome"/>
    <property type="evidence" value="ECO:0007669"/>
    <property type="project" value="UniProtKB-KW"/>
</dbReference>
<comment type="subcellular location">
    <subcellularLocation>
        <location evidence="2">Cytoplasm</location>
    </subcellularLocation>
    <subcellularLocation>
        <location evidence="1">Nucleus</location>
    </subcellularLocation>
</comment>
<dbReference type="GO" id="GO:0071035">
    <property type="term" value="P:nuclear polyadenylation-dependent rRNA catabolic process"/>
    <property type="evidence" value="ECO:0007669"/>
    <property type="project" value="TreeGrafter"/>
</dbReference>
<dbReference type="InterPro" id="IPR027408">
    <property type="entry name" value="PNPase/RNase_PH_dom_sf"/>
</dbReference>
<organism evidence="9 10">
    <name type="scientific">Boletus edulis BED1</name>
    <dbReference type="NCBI Taxonomy" id="1328754"/>
    <lineage>
        <taxon>Eukaryota</taxon>
        <taxon>Fungi</taxon>
        <taxon>Dikarya</taxon>
        <taxon>Basidiomycota</taxon>
        <taxon>Agaricomycotina</taxon>
        <taxon>Agaricomycetes</taxon>
        <taxon>Agaricomycetidae</taxon>
        <taxon>Boletales</taxon>
        <taxon>Boletineae</taxon>
        <taxon>Boletaceae</taxon>
        <taxon>Boletoideae</taxon>
        <taxon>Boletus</taxon>
    </lineage>
</organism>
<evidence type="ECO:0000256" key="4">
    <source>
        <dbReference type="ARBA" id="ARBA00022490"/>
    </source>
</evidence>
<keyword evidence="6" id="KW-0539">Nucleus</keyword>
<dbReference type="GO" id="GO:0034473">
    <property type="term" value="P:U1 snRNA 3'-end processing"/>
    <property type="evidence" value="ECO:0007669"/>
    <property type="project" value="TreeGrafter"/>
</dbReference>
<dbReference type="GO" id="GO:0000467">
    <property type="term" value="P:exonucleolytic trimming to generate mature 3'-end of 5.8S rRNA from tricistronic rRNA transcript (SSU-rRNA, 5.8S rRNA, LSU-rRNA)"/>
    <property type="evidence" value="ECO:0007669"/>
    <property type="project" value="TreeGrafter"/>
</dbReference>
<dbReference type="InterPro" id="IPR020568">
    <property type="entry name" value="Ribosomal_Su5_D2-typ_SF"/>
</dbReference>
<evidence type="ECO:0000259" key="8">
    <source>
        <dbReference type="Pfam" id="PF03725"/>
    </source>
</evidence>
<dbReference type="SUPFAM" id="SSF55666">
    <property type="entry name" value="Ribonuclease PH domain 2-like"/>
    <property type="match status" value="1"/>
</dbReference>
<dbReference type="InterPro" id="IPR050590">
    <property type="entry name" value="Exosome_comp_Rrp42_subfam"/>
</dbReference>
<feature type="domain" description="Exoribonuclease phosphorolytic" evidence="7">
    <location>
        <begin position="33"/>
        <end position="163"/>
    </location>
</feature>
<keyword evidence="9" id="KW-0687">Ribonucleoprotein</keyword>
<comment type="similarity">
    <text evidence="3">Belongs to the RNase PH family.</text>
</comment>
<keyword evidence="10" id="KW-1185">Reference proteome</keyword>
<name>A0AAD4G7P3_BOLED</name>
<evidence type="ECO:0000256" key="3">
    <source>
        <dbReference type="ARBA" id="ARBA00006678"/>
    </source>
</evidence>
<keyword evidence="5" id="KW-0694">RNA-binding</keyword>
<accession>A0AAD4G7P3</accession>
<dbReference type="PANTHER" id="PTHR11097">
    <property type="entry name" value="EXOSOME COMPLEX EXONUCLEASE RIBOSOMAL RNA PROCESSING PROTEIN"/>
    <property type="match status" value="1"/>
</dbReference>
<dbReference type="GO" id="GO:0071038">
    <property type="term" value="P:TRAMP-dependent tRNA surveillance pathway"/>
    <property type="evidence" value="ECO:0007669"/>
    <property type="project" value="TreeGrafter"/>
</dbReference>
<dbReference type="GO" id="GO:0000176">
    <property type="term" value="C:nuclear exosome (RNase complex)"/>
    <property type="evidence" value="ECO:0007669"/>
    <property type="project" value="TreeGrafter"/>
</dbReference>
<dbReference type="Proteomes" id="UP001194468">
    <property type="component" value="Unassembled WGS sequence"/>
</dbReference>
<evidence type="ECO:0000313" key="9">
    <source>
        <dbReference type="EMBL" id="KAF8427212.1"/>
    </source>
</evidence>
<dbReference type="InterPro" id="IPR015847">
    <property type="entry name" value="ExoRNase_PH_dom2"/>
</dbReference>
<reference evidence="9" key="1">
    <citation type="submission" date="2019-10" db="EMBL/GenBank/DDBJ databases">
        <authorList>
            <consortium name="DOE Joint Genome Institute"/>
            <person name="Kuo A."/>
            <person name="Miyauchi S."/>
            <person name="Kiss E."/>
            <person name="Drula E."/>
            <person name="Kohler A."/>
            <person name="Sanchez-Garcia M."/>
            <person name="Andreopoulos B."/>
            <person name="Barry K.W."/>
            <person name="Bonito G."/>
            <person name="Buee M."/>
            <person name="Carver A."/>
            <person name="Chen C."/>
            <person name="Cichocki N."/>
            <person name="Clum A."/>
            <person name="Culley D."/>
            <person name="Crous P.W."/>
            <person name="Fauchery L."/>
            <person name="Girlanda M."/>
            <person name="Hayes R."/>
            <person name="Keri Z."/>
            <person name="LaButti K."/>
            <person name="Lipzen A."/>
            <person name="Lombard V."/>
            <person name="Magnuson J."/>
            <person name="Maillard F."/>
            <person name="Morin E."/>
            <person name="Murat C."/>
            <person name="Nolan M."/>
            <person name="Ohm R."/>
            <person name="Pangilinan J."/>
            <person name="Pereira M."/>
            <person name="Perotto S."/>
            <person name="Peter M."/>
            <person name="Riley R."/>
            <person name="Sitrit Y."/>
            <person name="Stielow B."/>
            <person name="Szollosi G."/>
            <person name="Zifcakova L."/>
            <person name="Stursova M."/>
            <person name="Spatafora J.W."/>
            <person name="Tedersoo L."/>
            <person name="Vaario L.-M."/>
            <person name="Yamada A."/>
            <person name="Yan M."/>
            <person name="Wang P."/>
            <person name="Xu J."/>
            <person name="Bruns T."/>
            <person name="Baldrian P."/>
            <person name="Vilgalys R."/>
            <person name="Henrissat B."/>
            <person name="Grigoriev I.V."/>
            <person name="Hibbett D."/>
            <person name="Nagy L.G."/>
            <person name="Martin F.M."/>
        </authorList>
    </citation>
    <scope>NUCLEOTIDE SEQUENCE</scope>
    <source>
        <strain evidence="9">BED1</strain>
    </source>
</reference>
<dbReference type="GO" id="GO:0034476">
    <property type="term" value="P:U5 snRNA 3'-end processing"/>
    <property type="evidence" value="ECO:0007669"/>
    <property type="project" value="TreeGrafter"/>
</dbReference>
<proteinExistence type="inferred from homology"/>
<dbReference type="InterPro" id="IPR001247">
    <property type="entry name" value="ExoRNase_PH_dom1"/>
</dbReference>
<keyword evidence="4" id="KW-0963">Cytoplasm</keyword>
<evidence type="ECO:0000259" key="7">
    <source>
        <dbReference type="Pfam" id="PF01138"/>
    </source>
</evidence>
<dbReference type="GO" id="GO:0035925">
    <property type="term" value="F:mRNA 3'-UTR AU-rich region binding"/>
    <property type="evidence" value="ECO:0007669"/>
    <property type="project" value="TreeGrafter"/>
</dbReference>
<evidence type="ECO:0000256" key="6">
    <source>
        <dbReference type="ARBA" id="ARBA00023242"/>
    </source>
</evidence>
<evidence type="ECO:0000256" key="5">
    <source>
        <dbReference type="ARBA" id="ARBA00022884"/>
    </source>
</evidence>
<evidence type="ECO:0000256" key="2">
    <source>
        <dbReference type="ARBA" id="ARBA00004496"/>
    </source>
</evidence>
<feature type="domain" description="Exoribonuclease phosphorolytic" evidence="8">
    <location>
        <begin position="192"/>
        <end position="258"/>
    </location>
</feature>
<evidence type="ECO:0000256" key="1">
    <source>
        <dbReference type="ARBA" id="ARBA00004123"/>
    </source>
</evidence>
<dbReference type="GO" id="GO:0016075">
    <property type="term" value="P:rRNA catabolic process"/>
    <property type="evidence" value="ECO:0007669"/>
    <property type="project" value="TreeGrafter"/>
</dbReference>
<dbReference type="Pfam" id="PF03725">
    <property type="entry name" value="RNase_PH_C"/>
    <property type="match status" value="1"/>
</dbReference>
<dbReference type="EMBL" id="WHUW01000080">
    <property type="protein sequence ID" value="KAF8427212.1"/>
    <property type="molecule type" value="Genomic_DNA"/>
</dbReference>
<protein>
    <submittedName>
        <fullName evidence="9">Ribosomal protein S5 domain 2-type protein</fullName>
    </submittedName>
</protein>
<gene>
    <name evidence="9" type="ORF">L210DRAFT_3420024</name>
</gene>
<dbReference type="GO" id="GO:0000177">
    <property type="term" value="C:cytoplasmic exosome (RNase complex)"/>
    <property type="evidence" value="ECO:0007669"/>
    <property type="project" value="TreeGrafter"/>
</dbReference>
<dbReference type="InterPro" id="IPR033100">
    <property type="entry name" value="Rrp45"/>
</dbReference>
<dbReference type="Gene3D" id="3.30.230.70">
    <property type="entry name" value="GHMP Kinase, N-terminal domain"/>
    <property type="match status" value="1"/>
</dbReference>
<sequence>MSRCPQSPSIPEKEFTYEALKQSLRLDGRGPLEIRTPTITFGPELGWVECTLGKTCVVAYVDAKMVKPPPERPFEGTITIHSEISPMASVDYELSRPSEEEVTMIRMLDKVLRRSDAIDKESLCILAGQRVWHLCLTVHCLADAGNMLDCACLAGIVAFKHFRRSEVEVIGDDVVVHAPEERAPVPLAIHHTPFCVTFAFFPDPTTRPVVDPSLLEQRLSAGAMSIALNAQREICVLHKAGGVPTAPDEILRLLNVAVGIAKDLDKLVEARLREDWAERKVEVR</sequence>
<comment type="caution">
    <text evidence="9">The sequence shown here is derived from an EMBL/GenBank/DDBJ whole genome shotgun (WGS) entry which is preliminary data.</text>
</comment>
<dbReference type="GO" id="GO:0034475">
    <property type="term" value="P:U4 snRNA 3'-end processing"/>
    <property type="evidence" value="ECO:0007669"/>
    <property type="project" value="TreeGrafter"/>
</dbReference>
<dbReference type="Pfam" id="PF01138">
    <property type="entry name" value="RNase_PH"/>
    <property type="match status" value="1"/>
</dbReference>
<dbReference type="PANTHER" id="PTHR11097:SF14">
    <property type="entry name" value="EXOSOME COMPLEX COMPONENT RRP45"/>
    <property type="match status" value="1"/>
</dbReference>
<reference evidence="9" key="2">
    <citation type="journal article" date="2020" name="Nat. Commun.">
        <title>Large-scale genome sequencing of mycorrhizal fungi provides insights into the early evolution of symbiotic traits.</title>
        <authorList>
            <person name="Miyauchi S."/>
            <person name="Kiss E."/>
            <person name="Kuo A."/>
            <person name="Drula E."/>
            <person name="Kohler A."/>
            <person name="Sanchez-Garcia M."/>
            <person name="Morin E."/>
            <person name="Andreopoulos B."/>
            <person name="Barry K.W."/>
            <person name="Bonito G."/>
            <person name="Buee M."/>
            <person name="Carver A."/>
            <person name="Chen C."/>
            <person name="Cichocki N."/>
            <person name="Clum A."/>
            <person name="Culley D."/>
            <person name="Crous P.W."/>
            <person name="Fauchery L."/>
            <person name="Girlanda M."/>
            <person name="Hayes R.D."/>
            <person name="Keri Z."/>
            <person name="LaButti K."/>
            <person name="Lipzen A."/>
            <person name="Lombard V."/>
            <person name="Magnuson J."/>
            <person name="Maillard F."/>
            <person name="Murat C."/>
            <person name="Nolan M."/>
            <person name="Ohm R.A."/>
            <person name="Pangilinan J."/>
            <person name="Pereira M.F."/>
            <person name="Perotto S."/>
            <person name="Peter M."/>
            <person name="Pfister S."/>
            <person name="Riley R."/>
            <person name="Sitrit Y."/>
            <person name="Stielow J.B."/>
            <person name="Szollosi G."/>
            <person name="Zifcakova L."/>
            <person name="Stursova M."/>
            <person name="Spatafora J.W."/>
            <person name="Tedersoo L."/>
            <person name="Vaario L.M."/>
            <person name="Yamada A."/>
            <person name="Yan M."/>
            <person name="Wang P."/>
            <person name="Xu J."/>
            <person name="Bruns T."/>
            <person name="Baldrian P."/>
            <person name="Vilgalys R."/>
            <person name="Dunand C."/>
            <person name="Henrissat B."/>
            <person name="Grigoriev I.V."/>
            <person name="Hibbett D."/>
            <person name="Nagy L.G."/>
            <person name="Martin F.M."/>
        </authorList>
    </citation>
    <scope>NUCLEOTIDE SEQUENCE</scope>
    <source>
        <strain evidence="9">BED1</strain>
    </source>
</reference>
<dbReference type="InterPro" id="IPR036345">
    <property type="entry name" value="ExoRNase_PH_dom2_sf"/>
</dbReference>